<dbReference type="EMBL" id="JAPMOU010000021">
    <property type="protein sequence ID" value="MDE1463495.1"/>
    <property type="molecule type" value="Genomic_DNA"/>
</dbReference>
<dbReference type="GO" id="GO:0016301">
    <property type="term" value="F:kinase activity"/>
    <property type="evidence" value="ECO:0007669"/>
    <property type="project" value="UniProtKB-KW"/>
</dbReference>
<keyword evidence="6" id="KW-1185">Reference proteome</keyword>
<gene>
    <name evidence="5" type="ORF">ORQ98_16170</name>
</gene>
<dbReference type="SUPFAM" id="SSF110738">
    <property type="entry name" value="Glycerate kinase I"/>
    <property type="match status" value="1"/>
</dbReference>
<dbReference type="Proteomes" id="UP001528823">
    <property type="component" value="Unassembled WGS sequence"/>
</dbReference>
<dbReference type="InterPro" id="IPR036129">
    <property type="entry name" value="Glycerate_kinase_sf"/>
</dbReference>
<dbReference type="InterPro" id="IPR018193">
    <property type="entry name" value="Glyc_kinase_flavodox-like_fold"/>
</dbReference>
<dbReference type="PIRSF" id="PIRSF006078">
    <property type="entry name" value="GlxK"/>
    <property type="match status" value="1"/>
</dbReference>
<dbReference type="PANTHER" id="PTHR21599:SF0">
    <property type="entry name" value="GLYCERATE KINASE"/>
    <property type="match status" value="1"/>
</dbReference>
<evidence type="ECO:0000256" key="4">
    <source>
        <dbReference type="PIRNR" id="PIRNR006078"/>
    </source>
</evidence>
<dbReference type="NCBIfam" id="TIGR00045">
    <property type="entry name" value="glycerate kinase"/>
    <property type="match status" value="1"/>
</dbReference>
<name>A0ABT5UAU5_9GAMM</name>
<accession>A0ABT5UAU5</accession>
<protein>
    <submittedName>
        <fullName evidence="5">Glycerate kinase</fullName>
    </submittedName>
</protein>
<evidence type="ECO:0000313" key="5">
    <source>
        <dbReference type="EMBL" id="MDE1463495.1"/>
    </source>
</evidence>
<organism evidence="5 6">
    <name type="scientific">Spartinivicinus poritis</name>
    <dbReference type="NCBI Taxonomy" id="2994640"/>
    <lineage>
        <taxon>Bacteria</taxon>
        <taxon>Pseudomonadati</taxon>
        <taxon>Pseudomonadota</taxon>
        <taxon>Gammaproteobacteria</taxon>
        <taxon>Oceanospirillales</taxon>
        <taxon>Zooshikellaceae</taxon>
        <taxon>Spartinivicinus</taxon>
    </lineage>
</organism>
<reference evidence="5 6" key="1">
    <citation type="submission" date="2022-11" db="EMBL/GenBank/DDBJ databases">
        <title>Spartinivicinus poritis sp. nov., isolated from scleractinian coral Porites lutea.</title>
        <authorList>
            <person name="Zhang G."/>
            <person name="Cai L."/>
            <person name="Wei Q."/>
        </authorList>
    </citation>
    <scope>NUCLEOTIDE SEQUENCE [LARGE SCALE GENOMIC DNA]</scope>
    <source>
        <strain evidence="5 6">A2-2</strain>
    </source>
</reference>
<dbReference type="InterPro" id="IPR018197">
    <property type="entry name" value="Glycerate_kinase_RE-like"/>
</dbReference>
<keyword evidence="3 4" id="KW-0418">Kinase</keyword>
<evidence type="ECO:0000256" key="1">
    <source>
        <dbReference type="ARBA" id="ARBA00006284"/>
    </source>
</evidence>
<evidence type="ECO:0000313" key="6">
    <source>
        <dbReference type="Proteomes" id="UP001528823"/>
    </source>
</evidence>
<evidence type="ECO:0000256" key="3">
    <source>
        <dbReference type="ARBA" id="ARBA00022777"/>
    </source>
</evidence>
<dbReference type="Pfam" id="PF02595">
    <property type="entry name" value="Gly_kinase"/>
    <property type="match status" value="1"/>
</dbReference>
<dbReference type="Gene3D" id="3.40.50.10350">
    <property type="entry name" value="Glycerate kinase, domain 1"/>
    <property type="match status" value="1"/>
</dbReference>
<proteinExistence type="inferred from homology"/>
<keyword evidence="2 4" id="KW-0808">Transferase</keyword>
<dbReference type="PANTHER" id="PTHR21599">
    <property type="entry name" value="GLYCERATE KINASE"/>
    <property type="match status" value="1"/>
</dbReference>
<dbReference type="Gene3D" id="3.90.1510.10">
    <property type="entry name" value="Glycerate kinase, domain 2"/>
    <property type="match status" value="1"/>
</dbReference>
<sequence>MKIVIAPDSFKESLSSIEVAEAIARGVKQVLPDAELIKLPVADGGEGTVDAMVAGTNGNKFSCRITGPMGEPTDACWGLLGDGVTAVIEVAEAVGLAKVPAKQRNPLKATSYGIGELIIEALNAGAKKLVIGLGGSATNDGGAGMLQALGARLLNKAGDVVALGAEGLADLQQVDLSHLDSRLQSVVCKVACDVDNPLLGPNGATYTYGPQKGADVTMLQRLENHLSHYATAVEQTLQQEMAVVPGAGAAGGLGFALLAGLPAQLQSGINIVLDAIKLENYLADTDLVITGEGKIDGQTIHGKTPIGIAKLAKQYNCSVIALAGSLGDNYQAVYQQGIDAVFSVVPGVMNLTDALTNAEQNIENTAFNIAKVICCQKITSC</sequence>
<evidence type="ECO:0000256" key="2">
    <source>
        <dbReference type="ARBA" id="ARBA00022679"/>
    </source>
</evidence>
<dbReference type="InterPro" id="IPR004381">
    <property type="entry name" value="Glycerate_kinase"/>
</dbReference>
<comment type="similarity">
    <text evidence="1 4">Belongs to the glycerate kinase type-1 family.</text>
</comment>
<dbReference type="RefSeq" id="WP_274689833.1">
    <property type="nucleotide sequence ID" value="NZ_JAPMOU010000021.1"/>
</dbReference>
<comment type="caution">
    <text evidence="5">The sequence shown here is derived from an EMBL/GenBank/DDBJ whole genome shotgun (WGS) entry which is preliminary data.</text>
</comment>